<sequence length="307" mass="32720">MSAEPMPRMFARRDALRLAAGALVGPLLVGPGYADALKAGGPTRIASLDYGLASTLLSLGLTPVAIAARDDWDKWVVEPPLPAGIADLGASWEINFEVLTSLKPDLILTTPYNAALTPRLEAVAPTLSLGVYTADGGDVLPKAVAATRGLAEGVGRVAEGEALIARTEAFFDACRARLARVAPPPLALINFLDARHARIYTAPGLYHNVLERLGLTNAWAKPGNFWGFETIGIERLAEIGDERARLIAFEPVPADVLPKLALSPLWQALPLARPGHFSVLPGSLMFGMLNDAVRFARILTDHLEQTA</sequence>
<comment type="caution">
    <text evidence="7">The sequence shown here is derived from an EMBL/GenBank/DDBJ whole genome shotgun (WGS) entry which is preliminary data.</text>
</comment>
<dbReference type="AlphaFoldDB" id="A0A549T7H3"/>
<dbReference type="Gene3D" id="3.40.50.1980">
    <property type="entry name" value="Nitrogenase molybdenum iron protein domain"/>
    <property type="match status" value="2"/>
</dbReference>
<gene>
    <name evidence="7" type="ORF">FNA46_14365</name>
</gene>
<proteinExistence type="inferred from homology"/>
<accession>A0A549T7H3</accession>
<comment type="similarity">
    <text evidence="2">Belongs to the bacterial solute-binding protein 8 family.</text>
</comment>
<name>A0A549T7H3_9HYPH</name>
<organism evidence="7 8">
    <name type="scientific">Rhizobium straminoryzae</name>
    <dbReference type="NCBI Taxonomy" id="1387186"/>
    <lineage>
        <taxon>Bacteria</taxon>
        <taxon>Pseudomonadati</taxon>
        <taxon>Pseudomonadota</taxon>
        <taxon>Alphaproteobacteria</taxon>
        <taxon>Hyphomicrobiales</taxon>
        <taxon>Rhizobiaceae</taxon>
        <taxon>Rhizobium/Agrobacterium group</taxon>
        <taxon>Rhizobium</taxon>
    </lineage>
</organism>
<comment type="subcellular location">
    <subcellularLocation>
        <location evidence="1">Cell envelope</location>
    </subcellularLocation>
</comment>
<dbReference type="InterPro" id="IPR002491">
    <property type="entry name" value="ABC_transptr_periplasmic_BD"/>
</dbReference>
<dbReference type="PRINTS" id="PR01715">
    <property type="entry name" value="FERRIBNDNGPP"/>
</dbReference>
<dbReference type="InterPro" id="IPR006311">
    <property type="entry name" value="TAT_signal"/>
</dbReference>
<reference evidence="7 8" key="1">
    <citation type="submission" date="2019-07" db="EMBL/GenBank/DDBJ databases">
        <title>Ln-dependent methylotrophs.</title>
        <authorList>
            <person name="Tani A."/>
        </authorList>
    </citation>
    <scope>NUCLEOTIDE SEQUENCE [LARGE SCALE GENOMIC DNA]</scope>
    <source>
        <strain evidence="7 8">SM12</strain>
    </source>
</reference>
<dbReference type="Pfam" id="PF01497">
    <property type="entry name" value="Peripla_BP_2"/>
    <property type="match status" value="1"/>
</dbReference>
<evidence type="ECO:0000259" key="6">
    <source>
        <dbReference type="PROSITE" id="PS50983"/>
    </source>
</evidence>
<keyword evidence="4" id="KW-0406">Ion transport</keyword>
<dbReference type="PANTHER" id="PTHR30532:SF1">
    <property type="entry name" value="IRON(3+)-HYDROXAMATE-BINDING PROTEIN FHUD"/>
    <property type="match status" value="1"/>
</dbReference>
<dbReference type="EMBL" id="VJMG01000038">
    <property type="protein sequence ID" value="TRL37796.1"/>
    <property type="molecule type" value="Genomic_DNA"/>
</dbReference>
<keyword evidence="3" id="KW-0813">Transport</keyword>
<feature type="domain" description="Fe/B12 periplasmic-binding" evidence="6">
    <location>
        <begin position="44"/>
        <end position="307"/>
    </location>
</feature>
<evidence type="ECO:0000313" key="8">
    <source>
        <dbReference type="Proteomes" id="UP000316801"/>
    </source>
</evidence>
<dbReference type="PANTHER" id="PTHR30532">
    <property type="entry name" value="IRON III DICITRATE-BINDING PERIPLASMIC PROTEIN"/>
    <property type="match status" value="1"/>
</dbReference>
<dbReference type="Proteomes" id="UP000316801">
    <property type="component" value="Unassembled WGS sequence"/>
</dbReference>
<keyword evidence="4" id="KW-0410">Iron transport</keyword>
<dbReference type="PROSITE" id="PS51318">
    <property type="entry name" value="TAT"/>
    <property type="match status" value="1"/>
</dbReference>
<protein>
    <submittedName>
        <fullName evidence="7">Iron-siderophore ABC transporter substrate-binding protein</fullName>
    </submittedName>
</protein>
<keyword evidence="5" id="KW-0732">Signal</keyword>
<dbReference type="InterPro" id="IPR051313">
    <property type="entry name" value="Bact_iron-sidero_bind"/>
</dbReference>
<keyword evidence="4" id="KW-0408">Iron</keyword>
<dbReference type="SUPFAM" id="SSF53807">
    <property type="entry name" value="Helical backbone' metal receptor"/>
    <property type="match status" value="1"/>
</dbReference>
<keyword evidence="8" id="KW-1185">Reference proteome</keyword>
<dbReference type="PROSITE" id="PS50983">
    <property type="entry name" value="FE_B12_PBP"/>
    <property type="match status" value="1"/>
</dbReference>
<dbReference type="CDD" id="cd01146">
    <property type="entry name" value="FhuD"/>
    <property type="match status" value="1"/>
</dbReference>
<evidence type="ECO:0000256" key="4">
    <source>
        <dbReference type="ARBA" id="ARBA00022496"/>
    </source>
</evidence>
<dbReference type="GO" id="GO:1901678">
    <property type="term" value="P:iron coordination entity transport"/>
    <property type="evidence" value="ECO:0007669"/>
    <property type="project" value="UniProtKB-ARBA"/>
</dbReference>
<evidence type="ECO:0000256" key="3">
    <source>
        <dbReference type="ARBA" id="ARBA00022448"/>
    </source>
</evidence>
<dbReference type="GO" id="GO:0030288">
    <property type="term" value="C:outer membrane-bounded periplasmic space"/>
    <property type="evidence" value="ECO:0007669"/>
    <property type="project" value="TreeGrafter"/>
</dbReference>
<evidence type="ECO:0000256" key="2">
    <source>
        <dbReference type="ARBA" id="ARBA00008814"/>
    </source>
</evidence>
<evidence type="ECO:0000313" key="7">
    <source>
        <dbReference type="EMBL" id="TRL37796.1"/>
    </source>
</evidence>
<evidence type="ECO:0000256" key="1">
    <source>
        <dbReference type="ARBA" id="ARBA00004196"/>
    </source>
</evidence>
<evidence type="ECO:0000256" key="5">
    <source>
        <dbReference type="ARBA" id="ARBA00022729"/>
    </source>
</evidence>